<dbReference type="Proteomes" id="UP001143910">
    <property type="component" value="Unassembled WGS sequence"/>
</dbReference>
<organism evidence="1 2">
    <name type="scientific">Zarea fungicola</name>
    <dbReference type="NCBI Taxonomy" id="93591"/>
    <lineage>
        <taxon>Eukaryota</taxon>
        <taxon>Fungi</taxon>
        <taxon>Dikarya</taxon>
        <taxon>Ascomycota</taxon>
        <taxon>Pezizomycotina</taxon>
        <taxon>Sordariomycetes</taxon>
        <taxon>Hypocreomycetidae</taxon>
        <taxon>Hypocreales</taxon>
        <taxon>Cordycipitaceae</taxon>
        <taxon>Zarea</taxon>
    </lineage>
</organism>
<gene>
    <name evidence="1" type="ORF">NQ176_g8347</name>
</gene>
<accession>A0ACC1MSY8</accession>
<sequence>MLSRLASALFITAVSAVTPVSNDDMNNLLNQGGVDLALQAQPMWLIGQSLNQPPAYPTFAIVNGQQTPASPLCNWPNVGCSARTPGVPIGNPGPSFPVYYSYQKCSDTSIRVAYNLFYQKDGVNPQGVFGHAYDWERVIVIWAQDSSTNWTPSQVLLSQHSGYQRINWADVQNSFPTSSSGLPRGGPNGIQNQDHLKVYIASYKHDHHQERNTGFNDVLSQLTDNAYRSDDWWYFPKASDYIRADRSTAIGQQLGSLNWGDASSNPPSVHDSLCSQ</sequence>
<keyword evidence="2" id="KW-1185">Reference proteome</keyword>
<proteinExistence type="predicted"/>
<evidence type="ECO:0000313" key="2">
    <source>
        <dbReference type="Proteomes" id="UP001143910"/>
    </source>
</evidence>
<name>A0ACC1MSY8_9HYPO</name>
<comment type="caution">
    <text evidence="1">The sequence shown here is derived from an EMBL/GenBank/DDBJ whole genome shotgun (WGS) entry which is preliminary data.</text>
</comment>
<evidence type="ECO:0000313" key="1">
    <source>
        <dbReference type="EMBL" id="KAJ2970095.1"/>
    </source>
</evidence>
<reference evidence="1" key="1">
    <citation type="submission" date="2022-08" db="EMBL/GenBank/DDBJ databases">
        <title>Genome Sequence of Lecanicillium fungicola.</title>
        <authorList>
            <person name="Buettner E."/>
        </authorList>
    </citation>
    <scope>NUCLEOTIDE SEQUENCE</scope>
    <source>
        <strain evidence="1">Babe33</strain>
    </source>
</reference>
<dbReference type="EMBL" id="JANJQO010001603">
    <property type="protein sequence ID" value="KAJ2970095.1"/>
    <property type="molecule type" value="Genomic_DNA"/>
</dbReference>
<protein>
    <submittedName>
        <fullName evidence="1">Uncharacterized protein</fullName>
    </submittedName>
</protein>